<feature type="transmembrane region" description="Helical" evidence="1">
    <location>
        <begin position="45"/>
        <end position="71"/>
    </location>
</feature>
<evidence type="ECO:0000313" key="3">
    <source>
        <dbReference type="Proteomes" id="UP000195208"/>
    </source>
</evidence>
<keyword evidence="3" id="KW-1185">Reference proteome</keyword>
<feature type="transmembrane region" description="Helical" evidence="1">
    <location>
        <begin position="6"/>
        <end position="33"/>
    </location>
</feature>
<evidence type="ECO:0000256" key="1">
    <source>
        <dbReference type="SAM" id="Phobius"/>
    </source>
</evidence>
<accession>A0ABX3Z0J8</accession>
<name>A0ABX3Z0J8_9STAP</name>
<keyword evidence="1" id="KW-0472">Membrane</keyword>
<dbReference type="EMBL" id="NEFX01000041">
    <property type="protein sequence ID" value="OTW29968.1"/>
    <property type="molecule type" value="Genomic_DNA"/>
</dbReference>
<gene>
    <name evidence="2" type="ORF">B9M88_12430</name>
</gene>
<proteinExistence type="predicted"/>
<dbReference type="RefSeq" id="WP_031796727.1">
    <property type="nucleotide sequence ID" value="NZ_CP009623.1"/>
</dbReference>
<protein>
    <submittedName>
        <fullName evidence="2">Uncharacterized protein</fullName>
    </submittedName>
</protein>
<comment type="caution">
    <text evidence="2">The sequence shown here is derived from an EMBL/GenBank/DDBJ whole genome shotgun (WGS) entry which is preliminary data.</text>
</comment>
<keyword evidence="1" id="KW-0812">Transmembrane</keyword>
<sequence length="92" mass="11062">MNTWQFFVNIFSTLGMFFWGFSILLLLLWLILYILKEKYILPERYLYKIIRATALLMIILLAGSIICFFGKEHYQDKIDEKKSIEKALEEME</sequence>
<reference evidence="2 3" key="1">
    <citation type="submission" date="2017-04" db="EMBL/GenBank/DDBJ databases">
        <title>Staphylococcus agnetis, a potential pathogen in the broiler production.</title>
        <authorList>
            <person name="Poulsen L."/>
        </authorList>
    </citation>
    <scope>NUCLEOTIDE SEQUENCE [LARGE SCALE GENOMIC DNA]</scope>
    <source>
        <strain evidence="2 3">723_310714_2_2_spleen</strain>
    </source>
</reference>
<keyword evidence="1" id="KW-1133">Transmembrane helix</keyword>
<organism evidence="2 3">
    <name type="scientific">Staphylococcus agnetis</name>
    <dbReference type="NCBI Taxonomy" id="985762"/>
    <lineage>
        <taxon>Bacteria</taxon>
        <taxon>Bacillati</taxon>
        <taxon>Bacillota</taxon>
        <taxon>Bacilli</taxon>
        <taxon>Bacillales</taxon>
        <taxon>Staphylococcaceae</taxon>
        <taxon>Staphylococcus</taxon>
    </lineage>
</organism>
<evidence type="ECO:0000313" key="2">
    <source>
        <dbReference type="EMBL" id="OTW29968.1"/>
    </source>
</evidence>
<dbReference type="Proteomes" id="UP000195208">
    <property type="component" value="Unassembled WGS sequence"/>
</dbReference>